<dbReference type="Pfam" id="PF23919">
    <property type="entry name" value="DUF7258"/>
    <property type="match status" value="1"/>
</dbReference>
<dbReference type="AlphaFoldDB" id="A0A1M7E9X0"/>
<dbReference type="EMBL" id="FRCJ01000001">
    <property type="protein sequence ID" value="SHL88571.1"/>
    <property type="molecule type" value="Genomic_DNA"/>
</dbReference>
<proteinExistence type="predicted"/>
<dbReference type="InterPro" id="IPR055682">
    <property type="entry name" value="DUF7258"/>
</dbReference>
<reference evidence="2 3" key="1">
    <citation type="submission" date="2016-11" db="EMBL/GenBank/DDBJ databases">
        <authorList>
            <person name="Jaros S."/>
            <person name="Januszkiewicz K."/>
            <person name="Wedrychowicz H."/>
        </authorList>
    </citation>
    <scope>NUCLEOTIDE SEQUENCE [LARGE SCALE GENOMIC DNA]</scope>
    <source>
        <strain evidence="2 3">BPI-34</strain>
    </source>
</reference>
<protein>
    <recommendedName>
        <fullName evidence="1">DUF7258 domain-containing protein</fullName>
    </recommendedName>
</protein>
<sequence length="77" mass="8756">MKTTEVNESIVGRKCIGIVFGELVQGVITDIEENECSVTVYFDHKPVNWGGYVFTNSSNWARKRDQFGSLRHMTLTD</sequence>
<gene>
    <name evidence="2" type="ORF">SAMN04488494_1007</name>
</gene>
<accession>A0A1M7E9X0</accession>
<dbReference type="RefSeq" id="WP_139294671.1">
    <property type="nucleotide sequence ID" value="NZ_FRCJ01000001.1"/>
</dbReference>
<organism evidence="2 3">
    <name type="scientific">Xylanibacter ruminicola</name>
    <name type="common">Prevotella ruminicola</name>
    <dbReference type="NCBI Taxonomy" id="839"/>
    <lineage>
        <taxon>Bacteria</taxon>
        <taxon>Pseudomonadati</taxon>
        <taxon>Bacteroidota</taxon>
        <taxon>Bacteroidia</taxon>
        <taxon>Bacteroidales</taxon>
        <taxon>Prevotellaceae</taxon>
        <taxon>Xylanibacter</taxon>
    </lineage>
</organism>
<evidence type="ECO:0000313" key="3">
    <source>
        <dbReference type="Proteomes" id="UP000184280"/>
    </source>
</evidence>
<evidence type="ECO:0000259" key="1">
    <source>
        <dbReference type="Pfam" id="PF23919"/>
    </source>
</evidence>
<name>A0A1M7E9X0_XYLRU</name>
<dbReference type="OrthoDB" id="1073790at2"/>
<feature type="domain" description="DUF7258" evidence="1">
    <location>
        <begin position="1"/>
        <end position="75"/>
    </location>
</feature>
<evidence type="ECO:0000313" key="2">
    <source>
        <dbReference type="EMBL" id="SHL88571.1"/>
    </source>
</evidence>
<dbReference type="Proteomes" id="UP000184280">
    <property type="component" value="Unassembled WGS sequence"/>
</dbReference>